<evidence type="ECO:0000259" key="9">
    <source>
        <dbReference type="Pfam" id="PF25198"/>
    </source>
</evidence>
<evidence type="ECO:0000256" key="4">
    <source>
        <dbReference type="ARBA" id="ARBA00022729"/>
    </source>
</evidence>
<name>A0A1R0Y443_9BACL</name>
<protein>
    <submittedName>
        <fullName evidence="10">Uncharacterized protein</fullName>
    </submittedName>
</protein>
<proteinExistence type="inferred from homology"/>
<dbReference type="GO" id="GO:0009847">
    <property type="term" value="P:spore germination"/>
    <property type="evidence" value="ECO:0007669"/>
    <property type="project" value="InterPro"/>
</dbReference>
<evidence type="ECO:0000256" key="3">
    <source>
        <dbReference type="ARBA" id="ARBA00022544"/>
    </source>
</evidence>
<keyword evidence="7" id="KW-0449">Lipoprotein</keyword>
<evidence type="ECO:0000313" key="11">
    <source>
        <dbReference type="Proteomes" id="UP000187439"/>
    </source>
</evidence>
<gene>
    <name evidence="10" type="ORF">BSK52_08460</name>
</gene>
<evidence type="ECO:0000313" key="10">
    <source>
        <dbReference type="EMBL" id="OMD42125.1"/>
    </source>
</evidence>
<dbReference type="GO" id="GO:0016020">
    <property type="term" value="C:membrane"/>
    <property type="evidence" value="ECO:0007669"/>
    <property type="project" value="UniProtKB-SubCell"/>
</dbReference>
<dbReference type="InterPro" id="IPR008844">
    <property type="entry name" value="Spore_GerAC-like"/>
</dbReference>
<evidence type="ECO:0000256" key="7">
    <source>
        <dbReference type="ARBA" id="ARBA00023288"/>
    </source>
</evidence>
<evidence type="ECO:0000259" key="8">
    <source>
        <dbReference type="Pfam" id="PF05504"/>
    </source>
</evidence>
<reference evidence="10 11" key="1">
    <citation type="submission" date="2016-10" db="EMBL/GenBank/DDBJ databases">
        <title>Paenibacillus species isolates.</title>
        <authorList>
            <person name="Beno S.M."/>
        </authorList>
    </citation>
    <scope>NUCLEOTIDE SEQUENCE [LARGE SCALE GENOMIC DNA]</scope>
    <source>
        <strain evidence="10 11">FSL H7-0710</strain>
    </source>
</reference>
<dbReference type="NCBIfam" id="TIGR02887">
    <property type="entry name" value="spore_ger_x_C"/>
    <property type="match status" value="1"/>
</dbReference>
<keyword evidence="3" id="KW-0309">Germination</keyword>
<keyword evidence="5" id="KW-0472">Membrane</keyword>
<feature type="domain" description="Spore germination protein N-terminal" evidence="9">
    <location>
        <begin position="23"/>
        <end position="168"/>
    </location>
</feature>
<dbReference type="PANTHER" id="PTHR35789">
    <property type="entry name" value="SPORE GERMINATION PROTEIN B3"/>
    <property type="match status" value="1"/>
</dbReference>
<feature type="domain" description="Spore germination GerAC-like C-terminal" evidence="8">
    <location>
        <begin position="216"/>
        <end position="381"/>
    </location>
</feature>
<dbReference type="InterPro" id="IPR046953">
    <property type="entry name" value="Spore_GerAC-like_C"/>
</dbReference>
<dbReference type="EMBL" id="MPTC01000005">
    <property type="protein sequence ID" value="OMD42125.1"/>
    <property type="molecule type" value="Genomic_DNA"/>
</dbReference>
<dbReference type="PANTHER" id="PTHR35789:SF1">
    <property type="entry name" value="SPORE GERMINATION PROTEIN B3"/>
    <property type="match status" value="1"/>
</dbReference>
<dbReference type="InterPro" id="IPR057336">
    <property type="entry name" value="GerAC_N"/>
</dbReference>
<dbReference type="Pfam" id="PF25198">
    <property type="entry name" value="Spore_GerAC_N"/>
    <property type="match status" value="1"/>
</dbReference>
<sequence>MRILKLGVIVILLLNITGCRSSKVELDELTFVYGMFIDEGKEPGTVEVTINSPLPNRLNAAGQPSSGGGGDGNTYSTVSKTAGSIADAMLLIQKDLTRQLSLSQLKVIVLGKTYAEKGISELFLWIEREPSLPLGAYVMASPTSAKEMNTLTPIYEQLPSDVLRNFGSERYLFSTTIKDCLFAEASGVGFAINNLSFGKKEETSKEGKPEYWAGIQGAMLFHRDKMKGTLKLKEGRALAWAVGSLKLAVYTVEWDEGKSAASVVFVSTKASKKLKHTDNGPVFTVNLKGKASVIYLRDPKNRDAEELGQIIIAKLKEKVSDNLAEAIRNTQKSGADVLQLGLLLEWNDPKQWKQLSKRWENYYAHEADIKVKTDFSIVDFGTAK</sequence>
<dbReference type="AlphaFoldDB" id="A0A1R0Y443"/>
<evidence type="ECO:0000256" key="2">
    <source>
        <dbReference type="ARBA" id="ARBA00007886"/>
    </source>
</evidence>
<dbReference type="Gene3D" id="3.30.300.210">
    <property type="entry name" value="Nutrient germinant receptor protein C, domain 3"/>
    <property type="match status" value="1"/>
</dbReference>
<dbReference type="OrthoDB" id="9816067at2"/>
<dbReference type="Pfam" id="PF05504">
    <property type="entry name" value="Spore_GerAC"/>
    <property type="match status" value="1"/>
</dbReference>
<keyword evidence="4" id="KW-0732">Signal</keyword>
<evidence type="ECO:0000256" key="6">
    <source>
        <dbReference type="ARBA" id="ARBA00023139"/>
    </source>
</evidence>
<organism evidence="10 11">
    <name type="scientific">Paenibacillus odorifer</name>
    <dbReference type="NCBI Taxonomy" id="189426"/>
    <lineage>
        <taxon>Bacteria</taxon>
        <taxon>Bacillati</taxon>
        <taxon>Bacillota</taxon>
        <taxon>Bacilli</taxon>
        <taxon>Bacillales</taxon>
        <taxon>Paenibacillaceae</taxon>
        <taxon>Paenibacillus</taxon>
    </lineage>
</organism>
<comment type="subcellular location">
    <subcellularLocation>
        <location evidence="1">Membrane</location>
        <topology evidence="1">Lipid-anchor</topology>
    </subcellularLocation>
</comment>
<dbReference type="InterPro" id="IPR038501">
    <property type="entry name" value="Spore_GerAC_C_sf"/>
</dbReference>
<keyword evidence="6" id="KW-0564">Palmitate</keyword>
<comment type="caution">
    <text evidence="10">The sequence shown here is derived from an EMBL/GenBank/DDBJ whole genome shotgun (WGS) entry which is preliminary data.</text>
</comment>
<evidence type="ECO:0000256" key="5">
    <source>
        <dbReference type="ARBA" id="ARBA00023136"/>
    </source>
</evidence>
<dbReference type="Proteomes" id="UP000187439">
    <property type="component" value="Unassembled WGS sequence"/>
</dbReference>
<dbReference type="RefSeq" id="WP_042127384.1">
    <property type="nucleotide sequence ID" value="NZ_MPTC01000005.1"/>
</dbReference>
<evidence type="ECO:0000256" key="1">
    <source>
        <dbReference type="ARBA" id="ARBA00004635"/>
    </source>
</evidence>
<accession>A0A1R0Y443</accession>
<comment type="similarity">
    <text evidence="2">Belongs to the GerABKC lipoprotein family.</text>
</comment>